<feature type="transmembrane region" description="Helical" evidence="1">
    <location>
        <begin position="497"/>
        <end position="517"/>
    </location>
</feature>
<evidence type="ECO:0000256" key="1">
    <source>
        <dbReference type="SAM" id="Phobius"/>
    </source>
</evidence>
<gene>
    <name evidence="2" type="ORF">HRQ91_01860</name>
</gene>
<feature type="transmembrane region" description="Helical" evidence="1">
    <location>
        <begin position="7"/>
        <end position="25"/>
    </location>
</feature>
<accession>A0A975F377</accession>
<dbReference type="PROSITE" id="PS51257">
    <property type="entry name" value="PROKAR_LIPOPROTEIN"/>
    <property type="match status" value="1"/>
</dbReference>
<organism evidence="2 3">
    <name type="scientific">Treponema parvum</name>
    <dbReference type="NCBI Taxonomy" id="138851"/>
    <lineage>
        <taxon>Bacteria</taxon>
        <taxon>Pseudomonadati</taxon>
        <taxon>Spirochaetota</taxon>
        <taxon>Spirochaetia</taxon>
        <taxon>Spirochaetales</taxon>
        <taxon>Treponemataceae</taxon>
        <taxon>Treponema</taxon>
    </lineage>
</organism>
<dbReference type="RefSeq" id="WP_210119998.1">
    <property type="nucleotide sequence ID" value="NZ_CP054142.1"/>
</dbReference>
<feature type="transmembrane region" description="Helical" evidence="1">
    <location>
        <begin position="88"/>
        <end position="110"/>
    </location>
</feature>
<evidence type="ECO:0000313" key="2">
    <source>
        <dbReference type="EMBL" id="QTQ13299.1"/>
    </source>
</evidence>
<evidence type="ECO:0008006" key="4">
    <source>
        <dbReference type="Google" id="ProtNLM"/>
    </source>
</evidence>
<proteinExistence type="predicted"/>
<keyword evidence="3" id="KW-1185">Reference proteome</keyword>
<keyword evidence="1" id="KW-1133">Transmembrane helix</keyword>
<protein>
    <recommendedName>
        <fullName evidence="4">Lipoprotein</fullName>
    </recommendedName>
</protein>
<name>A0A975F377_9SPIR</name>
<feature type="transmembrane region" description="Helical" evidence="1">
    <location>
        <begin position="570"/>
        <end position="588"/>
    </location>
</feature>
<feature type="transmembrane region" description="Helical" evidence="1">
    <location>
        <begin position="529"/>
        <end position="550"/>
    </location>
</feature>
<dbReference type="KEGG" id="tpav:HRQ91_01860"/>
<reference evidence="2 3" key="1">
    <citation type="journal article" date="2021" name="Microbiol. Resour. Announc.">
        <title>Complete Genome Sequences of Three Human Oral Treponema parvum Isolates.</title>
        <authorList>
            <person name="Zeng H."/>
            <person name="Watt R.M."/>
        </authorList>
    </citation>
    <scope>NUCLEOTIDE SEQUENCE [LARGE SCALE GENOMIC DNA]</scope>
    <source>
        <strain evidence="2 3">ATCC 700770</strain>
    </source>
</reference>
<dbReference type="EMBL" id="CP054142">
    <property type="protein sequence ID" value="QTQ13299.1"/>
    <property type="molecule type" value="Genomic_DNA"/>
</dbReference>
<dbReference type="Proteomes" id="UP000671908">
    <property type="component" value="Chromosome"/>
</dbReference>
<feature type="transmembrane region" description="Helical" evidence="1">
    <location>
        <begin position="45"/>
        <end position="67"/>
    </location>
</feature>
<keyword evidence="1" id="KW-0812">Transmembrane</keyword>
<sequence length="591" mass="68574">MKLKKPFIFSFFILFGAGCFIWSFLYGNIPAIFPHSIVRFRILRALAVFLKGLPAVMCTAFLFEFSLVFGRDPSGSKKRFSSGMLDRYVSVIIVSLILSLVLTLCVQVFLPAVNKNLSYIERQPELRRLYVELSEQSREQGNKEAAYMYMLQASEIDPHNERIEDSLRELKIASEYKKEDPKIEPPLPEPSKDEAPADFNEMLDKAKGAFKNEDWLYAHYCARAAVNLAAPGELKLEEAERLSVAAWKKLSEVSASGDTETQKLFERKMEGYNAFIRGDYLDSYYIFNELNLQNRRADPDIKRYFALSEKNLKNRYFFNDEYKDLQKYETVSDLYFTIKNKNGSSEVYFIRGITNIGRQGNLVRFLRDLTVTYFDKDGCFVKSLSVPYAKMFSVSSSLFSELGSDEKFVPYILLDSINRLYYAGIERPEYRYAKANAVQKENNYLILDMPYEDFEILSYAPGGAENMDLFSLFKFVFVASKYGYSSEAYAAVLQERLLYPFSLLLLFLLFALMSWNYRIEEDVPFKFKWIFTIPFFILFVHVFLRAAFYIVRLINFTAAYAVDLKWTPAFSSVVDLIAFIFLSVMFLARKK</sequence>
<keyword evidence="1" id="KW-0472">Membrane</keyword>
<evidence type="ECO:0000313" key="3">
    <source>
        <dbReference type="Proteomes" id="UP000671908"/>
    </source>
</evidence>
<dbReference type="AlphaFoldDB" id="A0A975F377"/>